<proteinExistence type="predicted"/>
<evidence type="ECO:0000313" key="2">
    <source>
        <dbReference type="EMBL" id="MFJ5446402.1"/>
    </source>
</evidence>
<comment type="caution">
    <text evidence="2">The sequence shown here is derived from an EMBL/GenBank/DDBJ whole genome shotgun (WGS) entry which is preliminary data.</text>
</comment>
<name>A0ABW8GLY0_9PROT</name>
<keyword evidence="1" id="KW-0175">Coiled coil</keyword>
<reference evidence="2 3" key="1">
    <citation type="submission" date="2024-11" db="EMBL/GenBank/DDBJ databases">
        <authorList>
            <person name="Kaparullina E.N."/>
            <person name="Delegan Y.A."/>
            <person name="Doronina N.V."/>
        </authorList>
    </citation>
    <scope>NUCLEOTIDE SEQUENCE [LARGE SCALE GENOMIC DNA]</scope>
    <source>
        <strain evidence="2 3">7sh_L</strain>
    </source>
</reference>
<organism evidence="2 3">
    <name type="scientific">Methylobacillus methanolivorans</name>
    <dbReference type="NCBI Taxonomy" id="1848927"/>
    <lineage>
        <taxon>Bacteria</taxon>
        <taxon>Pseudomonadati</taxon>
        <taxon>Pseudomonadota</taxon>
        <taxon>Betaproteobacteria</taxon>
        <taxon>Nitrosomonadales</taxon>
        <taxon>Methylophilaceae</taxon>
        <taxon>Methylobacillus</taxon>
    </lineage>
</organism>
<dbReference type="RefSeq" id="WP_400881652.1">
    <property type="nucleotide sequence ID" value="NZ_JBIWXY010000001.1"/>
</dbReference>
<feature type="coiled-coil region" evidence="1">
    <location>
        <begin position="5"/>
        <end position="60"/>
    </location>
</feature>
<keyword evidence="3" id="KW-1185">Reference proteome</keyword>
<sequence>MNADLITLEEKLSQLISLCQLLRAENLELRQELGRYQDDNKQLKDNMELAGQKLQAVIARLPEGTL</sequence>
<evidence type="ECO:0008006" key="4">
    <source>
        <dbReference type="Google" id="ProtNLM"/>
    </source>
</evidence>
<evidence type="ECO:0000256" key="1">
    <source>
        <dbReference type="SAM" id="Coils"/>
    </source>
</evidence>
<dbReference type="Proteomes" id="UP001617669">
    <property type="component" value="Unassembled WGS sequence"/>
</dbReference>
<dbReference type="EMBL" id="JBIWXY010000001">
    <property type="protein sequence ID" value="MFJ5446402.1"/>
    <property type="molecule type" value="Genomic_DNA"/>
</dbReference>
<accession>A0ABW8GLY0</accession>
<protein>
    <recommendedName>
        <fullName evidence="4">Cell division protein ZapB</fullName>
    </recommendedName>
</protein>
<gene>
    <name evidence="2" type="ORF">ACIKP9_09195</name>
</gene>
<evidence type="ECO:0000313" key="3">
    <source>
        <dbReference type="Proteomes" id="UP001617669"/>
    </source>
</evidence>